<evidence type="ECO:0000313" key="1">
    <source>
        <dbReference type="EMBL" id="MVW63771.1"/>
    </source>
</evidence>
<dbReference type="Proteomes" id="UP000443353">
    <property type="component" value="Unassembled WGS sequence"/>
</dbReference>
<accession>A0A7X3G4Z0</accession>
<sequence>MSFDLMVFAPDAAPAKRPAFLDWYEQRTEWTEDHGYDDPRVATPDLQAFYTALAAEFPPAPAGVEEPETGTDYTIGRTLLYMSFLDWDRIDAAWEAVHRLAAKHELGFFDVSSDLAEVWLPDRKGGLRVAHSD</sequence>
<reference evidence="1 2" key="1">
    <citation type="submission" date="2019-12" db="EMBL/GenBank/DDBJ databases">
        <authorList>
            <person name="Li C."/>
            <person name="Zhao J."/>
        </authorList>
    </citation>
    <scope>NUCLEOTIDE SEQUENCE [LARGE SCALE GENOMIC DNA]</scope>
    <source>
        <strain evidence="1 2">NEAU-DD11</strain>
    </source>
</reference>
<dbReference type="AlphaFoldDB" id="A0A7X3G4Z0"/>
<proteinExistence type="predicted"/>
<name>A0A7X3G4Z0_9BURK</name>
<protein>
    <submittedName>
        <fullName evidence="1">Uncharacterized protein</fullName>
    </submittedName>
</protein>
<gene>
    <name evidence="1" type="ORF">GPY61_27965</name>
</gene>
<dbReference type="RefSeq" id="WP_160410484.1">
    <property type="nucleotide sequence ID" value="NZ_WSES01000009.1"/>
</dbReference>
<evidence type="ECO:0000313" key="2">
    <source>
        <dbReference type="Proteomes" id="UP000443353"/>
    </source>
</evidence>
<dbReference type="EMBL" id="WSES01000009">
    <property type="protein sequence ID" value="MVW63771.1"/>
    <property type="molecule type" value="Genomic_DNA"/>
</dbReference>
<comment type="caution">
    <text evidence="1">The sequence shown here is derived from an EMBL/GenBank/DDBJ whole genome shotgun (WGS) entry which is preliminary data.</text>
</comment>
<organism evidence="1 2">
    <name type="scientific">Massilia cellulosiltytica</name>
    <dbReference type="NCBI Taxonomy" id="2683234"/>
    <lineage>
        <taxon>Bacteria</taxon>
        <taxon>Pseudomonadati</taxon>
        <taxon>Pseudomonadota</taxon>
        <taxon>Betaproteobacteria</taxon>
        <taxon>Burkholderiales</taxon>
        <taxon>Oxalobacteraceae</taxon>
        <taxon>Telluria group</taxon>
        <taxon>Massilia</taxon>
    </lineage>
</organism>
<keyword evidence="2" id="KW-1185">Reference proteome</keyword>